<comment type="caution">
    <text evidence="1">The sequence shown here is derived from an EMBL/GenBank/DDBJ whole genome shotgun (WGS) entry which is preliminary data.</text>
</comment>
<protein>
    <submittedName>
        <fullName evidence="1">BNR-4 repeat-containing protein</fullName>
    </submittedName>
</protein>
<dbReference type="EMBL" id="JBHTMY010000003">
    <property type="protein sequence ID" value="MFD1316409.1"/>
    <property type="molecule type" value="Genomic_DNA"/>
</dbReference>
<sequence>MKKWILLLILLLHFIAIPLAQSQIKLKKSTKITDRGLYFEGKKDEKFHFGRRITPHGDCIDVVDGYIFVTWYRGGMDDMHVMLSRKKIGEDIWKTIEFPKTHIGYRGNKKIGDSHNTIAIGISTVDNTIHLLYDMHAYSARDFPEDYFNYRISKPNAAIVSDEEFTIDLFNPKRNYLKLGENYERVTYPNFFRNDNGELFAVWRLGGSGNGNQSFALYSKNGWSKTTNFNNGFQGNEQETYSIYGSFKYLHGKIRTGFSVRFKDFPTNAYTNNSGLFYAYSDLPSGDGDWYNAQGELLNFPIESPKPLKLGEPTELGMGNKITSGPSWTVTESGAIHFISVLNGKGVHYFKSASDKEFSHVIDTPIGDMYSFNQTVFLVGLENGYPIIQSTPEGTNDWKVIYHNKTGPKFRHGNTYFDNGKLFFYAMEESSGQAQPIHLLEYDIN</sequence>
<gene>
    <name evidence="1" type="ORF">ACFQ39_12340</name>
</gene>
<evidence type="ECO:0000313" key="1">
    <source>
        <dbReference type="EMBL" id="MFD1316409.1"/>
    </source>
</evidence>
<dbReference type="RefSeq" id="WP_377179357.1">
    <property type="nucleotide sequence ID" value="NZ_JBHTMY010000003.1"/>
</dbReference>
<dbReference type="Pfam" id="PF15892">
    <property type="entry name" value="BNR_4"/>
    <property type="match status" value="1"/>
</dbReference>
<accession>A0ABW3Y3J2</accession>
<reference evidence="2" key="1">
    <citation type="journal article" date="2019" name="Int. J. Syst. Evol. Microbiol.">
        <title>The Global Catalogue of Microorganisms (GCM) 10K type strain sequencing project: providing services to taxonomists for standard genome sequencing and annotation.</title>
        <authorList>
            <consortium name="The Broad Institute Genomics Platform"/>
            <consortium name="The Broad Institute Genome Sequencing Center for Infectious Disease"/>
            <person name="Wu L."/>
            <person name="Ma J."/>
        </authorList>
    </citation>
    <scope>NUCLEOTIDE SEQUENCE [LARGE SCALE GENOMIC DNA]</scope>
    <source>
        <strain evidence="2">CCUG 61485</strain>
    </source>
</reference>
<organism evidence="1 2">
    <name type="scientific">Namhaeicola litoreus</name>
    <dbReference type="NCBI Taxonomy" id="1052145"/>
    <lineage>
        <taxon>Bacteria</taxon>
        <taxon>Pseudomonadati</taxon>
        <taxon>Bacteroidota</taxon>
        <taxon>Flavobacteriia</taxon>
        <taxon>Flavobacteriales</taxon>
        <taxon>Flavobacteriaceae</taxon>
        <taxon>Namhaeicola</taxon>
    </lineage>
</organism>
<keyword evidence="2" id="KW-1185">Reference proteome</keyword>
<proteinExistence type="predicted"/>
<name>A0ABW3Y3J2_9FLAO</name>
<evidence type="ECO:0000313" key="2">
    <source>
        <dbReference type="Proteomes" id="UP001597201"/>
    </source>
</evidence>
<dbReference type="Proteomes" id="UP001597201">
    <property type="component" value="Unassembled WGS sequence"/>
</dbReference>